<proteinExistence type="predicted"/>
<dbReference type="Gramene" id="ESW19387">
    <property type="protein sequence ID" value="ESW19387"/>
    <property type="gene ID" value="PHAVU_006G1206001g"/>
</dbReference>
<protein>
    <submittedName>
        <fullName evidence="1">Uncharacterized protein</fullName>
    </submittedName>
</protein>
<keyword evidence="2" id="KW-1185">Reference proteome</keyword>
<evidence type="ECO:0000313" key="2">
    <source>
        <dbReference type="Proteomes" id="UP000000226"/>
    </source>
</evidence>
<feature type="non-terminal residue" evidence="1">
    <location>
        <position position="81"/>
    </location>
</feature>
<evidence type="ECO:0000313" key="1">
    <source>
        <dbReference type="EMBL" id="ESW19387.1"/>
    </source>
</evidence>
<dbReference type="EMBL" id="CM002293">
    <property type="protein sequence ID" value="ESW19387.1"/>
    <property type="molecule type" value="Genomic_DNA"/>
</dbReference>
<reference evidence="2" key="1">
    <citation type="journal article" date="2014" name="Nat. Genet.">
        <title>A reference genome for common bean and genome-wide analysis of dual domestications.</title>
        <authorList>
            <person name="Schmutz J."/>
            <person name="McClean P.E."/>
            <person name="Mamidi S."/>
            <person name="Wu G.A."/>
            <person name="Cannon S.B."/>
            <person name="Grimwood J."/>
            <person name="Jenkins J."/>
            <person name="Shu S."/>
            <person name="Song Q."/>
            <person name="Chavarro C."/>
            <person name="Torres-Torres M."/>
            <person name="Geffroy V."/>
            <person name="Moghaddam S.M."/>
            <person name="Gao D."/>
            <person name="Abernathy B."/>
            <person name="Barry K."/>
            <person name="Blair M."/>
            <person name="Brick M.A."/>
            <person name="Chovatia M."/>
            <person name="Gepts P."/>
            <person name="Goodstein D.M."/>
            <person name="Gonzales M."/>
            <person name="Hellsten U."/>
            <person name="Hyten D.L."/>
            <person name="Jia G."/>
            <person name="Kelly J.D."/>
            <person name="Kudrna D."/>
            <person name="Lee R."/>
            <person name="Richard M.M."/>
            <person name="Miklas P.N."/>
            <person name="Osorno J.M."/>
            <person name="Rodrigues J."/>
            <person name="Thareau V."/>
            <person name="Urrea C.A."/>
            <person name="Wang M."/>
            <person name="Yu Y."/>
            <person name="Zhang M."/>
            <person name="Wing R.A."/>
            <person name="Cregan P.B."/>
            <person name="Rokhsar D.S."/>
            <person name="Jackson S.A."/>
        </authorList>
    </citation>
    <scope>NUCLEOTIDE SEQUENCE [LARGE SCALE GENOMIC DNA]</scope>
    <source>
        <strain evidence="2">cv. G19833</strain>
    </source>
</reference>
<organism evidence="1 2">
    <name type="scientific">Phaseolus vulgaris</name>
    <name type="common">Kidney bean</name>
    <name type="synonym">French bean</name>
    <dbReference type="NCBI Taxonomy" id="3885"/>
    <lineage>
        <taxon>Eukaryota</taxon>
        <taxon>Viridiplantae</taxon>
        <taxon>Streptophyta</taxon>
        <taxon>Embryophyta</taxon>
        <taxon>Tracheophyta</taxon>
        <taxon>Spermatophyta</taxon>
        <taxon>Magnoliopsida</taxon>
        <taxon>eudicotyledons</taxon>
        <taxon>Gunneridae</taxon>
        <taxon>Pentapetalae</taxon>
        <taxon>rosids</taxon>
        <taxon>fabids</taxon>
        <taxon>Fabales</taxon>
        <taxon>Fabaceae</taxon>
        <taxon>Papilionoideae</taxon>
        <taxon>50 kb inversion clade</taxon>
        <taxon>NPAAA clade</taxon>
        <taxon>indigoferoid/millettioid clade</taxon>
        <taxon>Phaseoleae</taxon>
        <taxon>Phaseolus</taxon>
    </lineage>
</organism>
<gene>
    <name evidence="1" type="ORF">PHAVU_006G1206001g</name>
</gene>
<sequence>MNMIKVGPGHRVFHAPNLSHLRRDFNSGACSSPVAFDPLSETSLSLRPKSLSRFQCQPVLKSRQPLHLCFASGQGMKENNG</sequence>
<name>V7BN59_PHAVU</name>
<accession>V7BN59</accession>
<dbReference type="Proteomes" id="UP000000226">
    <property type="component" value="Chromosome 6"/>
</dbReference>
<dbReference type="AlphaFoldDB" id="V7BN59"/>